<comment type="caution">
    <text evidence="11">The sequence shown here is derived from an EMBL/GenBank/DDBJ whole genome shotgun (WGS) entry which is preliminary data.</text>
</comment>
<dbReference type="Gene3D" id="3.50.30.30">
    <property type="match status" value="1"/>
</dbReference>
<dbReference type="PROSITE" id="PS00138">
    <property type="entry name" value="SUBTILASE_SER"/>
    <property type="match status" value="1"/>
</dbReference>
<dbReference type="Gene3D" id="3.40.50.200">
    <property type="entry name" value="Peptidase S8/S53 domain"/>
    <property type="match status" value="1"/>
</dbReference>
<dbReference type="InterPro" id="IPR023828">
    <property type="entry name" value="Peptidase_S8_Ser-AS"/>
</dbReference>
<dbReference type="InterPro" id="IPR045051">
    <property type="entry name" value="SBT"/>
</dbReference>
<evidence type="ECO:0000313" key="11">
    <source>
        <dbReference type="EMBL" id="KAL2498750.1"/>
    </source>
</evidence>
<evidence type="ECO:0000256" key="1">
    <source>
        <dbReference type="ARBA" id="ARBA00011073"/>
    </source>
</evidence>
<name>A0ABD1SDT5_9LAMI</name>
<evidence type="ECO:0000256" key="7">
    <source>
        <dbReference type="PROSITE-ProRule" id="PRU01240"/>
    </source>
</evidence>
<feature type="domain" description="Peptidase S8/S53" evidence="8">
    <location>
        <begin position="141"/>
        <end position="580"/>
    </location>
</feature>
<feature type="active site" description="Charge relay system" evidence="6 7">
    <location>
        <position position="150"/>
    </location>
</feature>
<dbReference type="CDD" id="cd02120">
    <property type="entry name" value="PA_subtilisin_like"/>
    <property type="match status" value="1"/>
</dbReference>
<dbReference type="PRINTS" id="PR00723">
    <property type="entry name" value="SUBTILISIN"/>
</dbReference>
<reference evidence="12" key="1">
    <citation type="submission" date="2024-07" db="EMBL/GenBank/DDBJ databases">
        <title>Two chromosome-level genome assemblies of Korean endemic species Abeliophyllum distichum and Forsythia ovata (Oleaceae).</title>
        <authorList>
            <person name="Jang H."/>
        </authorList>
    </citation>
    <scope>NUCLEOTIDE SEQUENCE [LARGE SCALE GENOMIC DNA]</scope>
</reference>
<feature type="active site" description="Charge relay system" evidence="6 7">
    <location>
        <position position="545"/>
    </location>
</feature>
<keyword evidence="5 7" id="KW-0720">Serine protease</keyword>
<dbReference type="InterPro" id="IPR000209">
    <property type="entry name" value="Peptidase_S8/S53_dom"/>
</dbReference>
<dbReference type="Proteomes" id="UP001604336">
    <property type="component" value="Unassembled WGS sequence"/>
</dbReference>
<evidence type="ECO:0000256" key="5">
    <source>
        <dbReference type="ARBA" id="ARBA00022825"/>
    </source>
</evidence>
<evidence type="ECO:0000259" key="10">
    <source>
        <dbReference type="Pfam" id="PF17766"/>
    </source>
</evidence>
<dbReference type="InterPro" id="IPR041469">
    <property type="entry name" value="Subtilisin-like_FN3"/>
</dbReference>
<dbReference type="InterPro" id="IPR034197">
    <property type="entry name" value="Peptidases_S8_3"/>
</dbReference>
<organism evidence="11 12">
    <name type="scientific">Abeliophyllum distichum</name>
    <dbReference type="NCBI Taxonomy" id="126358"/>
    <lineage>
        <taxon>Eukaryota</taxon>
        <taxon>Viridiplantae</taxon>
        <taxon>Streptophyta</taxon>
        <taxon>Embryophyta</taxon>
        <taxon>Tracheophyta</taxon>
        <taxon>Spermatophyta</taxon>
        <taxon>Magnoliopsida</taxon>
        <taxon>eudicotyledons</taxon>
        <taxon>Gunneridae</taxon>
        <taxon>Pentapetalae</taxon>
        <taxon>asterids</taxon>
        <taxon>lamiids</taxon>
        <taxon>Lamiales</taxon>
        <taxon>Oleaceae</taxon>
        <taxon>Forsythieae</taxon>
        <taxon>Abeliophyllum</taxon>
    </lineage>
</organism>
<keyword evidence="3" id="KW-0732">Signal</keyword>
<dbReference type="AlphaFoldDB" id="A0ABD1SDT5"/>
<keyword evidence="12" id="KW-1185">Reference proteome</keyword>
<sequence>MDFKFFCIVFSAIFSTLILIPSLISVSASESVLSSYLVHTDIHLRPPQFLIQDQWYSSMIESFTDKKIELKTGSRIFYTYNEVLQGFAAKLTPQEAESINELPGVTGVFEDRFRIKLDTTRSPDFLGLNLHYGLWPETDLGKNIIIGVVDSGIWPESESFNDERLGPIPSKWKGTCEEGTEFNSSNCNRKLIGARFFFKGAEHHISSDHRLDFEYRSPRDANGHGTHTSSTAAGSNVKNANIFGFAKGQARGIASKARIAMYKACWIGGCADSDIVASIESAIKDGVDVLSLSFGSADEDYYENSIAIGTFAAVKRNIFVSCSGGNLGPHQFSVHNTAPWVITVGSGSLDRTFPVRIQLGNNKSFVGSSLYAGKINSNFFPLVYLKNCINRELVPRNVIGRIAVCNGSRSRSFEYGLSVKAAGGMGLIQLNDASEGEALRAIPYTLPAVTLGYKAAKELQSYIHSTKDPIARFRTRALTLVGKDRAPIVLSSSGRGPNYIVPEILKPDLVAPGLNILAAWPSNVAPTRSSEDPRRVKFNIDSGTSMACPHVAGVAALLRAAHPKWSAAAIRSALMTTATTIDNVQHPIAKFEDMVTATAISIGAGHVNPLSAADPGLIYDARAPDYLKFLCSLNYTQKQMKIFTNKTKPCSGLTGSPYDLNYPSVSVVFRPGNTVHELRRTLTHVGSFLPETYRVGIVNPNAQKVIVSVKPHKLKFGASLEKKSFRLKFETSYVFHSNMSILEQMVCGSISWESGKHVVRSPIFSNVGQEQDGALGHVLLLVSSRQYVLL</sequence>
<evidence type="ECO:0000259" key="9">
    <source>
        <dbReference type="Pfam" id="PF05922"/>
    </source>
</evidence>
<dbReference type="Pfam" id="PF00082">
    <property type="entry name" value="Peptidase_S8"/>
    <property type="match status" value="1"/>
</dbReference>
<dbReference type="FunFam" id="3.40.50.200:FF:000006">
    <property type="entry name" value="Subtilisin-like protease SBT1.5"/>
    <property type="match status" value="1"/>
</dbReference>
<gene>
    <name evidence="11" type="ORF">Adt_24300</name>
</gene>
<dbReference type="InterPro" id="IPR037045">
    <property type="entry name" value="S8pro/Inhibitor_I9_sf"/>
</dbReference>
<dbReference type="GO" id="GO:0006508">
    <property type="term" value="P:proteolysis"/>
    <property type="evidence" value="ECO:0007669"/>
    <property type="project" value="UniProtKB-KW"/>
</dbReference>
<evidence type="ECO:0000259" key="8">
    <source>
        <dbReference type="Pfam" id="PF00082"/>
    </source>
</evidence>
<evidence type="ECO:0000256" key="4">
    <source>
        <dbReference type="ARBA" id="ARBA00022801"/>
    </source>
</evidence>
<dbReference type="InterPro" id="IPR036852">
    <property type="entry name" value="Peptidase_S8/S53_dom_sf"/>
</dbReference>
<dbReference type="PROSITE" id="PS51892">
    <property type="entry name" value="SUBTILASE"/>
    <property type="match status" value="1"/>
</dbReference>
<dbReference type="CDD" id="cd04852">
    <property type="entry name" value="Peptidases_S8_3"/>
    <property type="match status" value="1"/>
</dbReference>
<evidence type="ECO:0000313" key="12">
    <source>
        <dbReference type="Proteomes" id="UP001604336"/>
    </source>
</evidence>
<dbReference type="Gene3D" id="3.30.70.80">
    <property type="entry name" value="Peptidase S8 propeptide/proteinase inhibitor I9"/>
    <property type="match status" value="1"/>
</dbReference>
<dbReference type="Pfam" id="PF05922">
    <property type="entry name" value="Inhibitor_I9"/>
    <property type="match status" value="1"/>
</dbReference>
<feature type="domain" description="Inhibitor I9" evidence="9">
    <location>
        <begin position="35"/>
        <end position="113"/>
    </location>
</feature>
<comment type="similarity">
    <text evidence="1 7">Belongs to the peptidase S8 family.</text>
</comment>
<dbReference type="Pfam" id="PF17766">
    <property type="entry name" value="fn3_6"/>
    <property type="match status" value="1"/>
</dbReference>
<keyword evidence="4 7" id="KW-0378">Hydrolase</keyword>
<dbReference type="InterPro" id="IPR010259">
    <property type="entry name" value="S8pro/Inhibitor_I9"/>
</dbReference>
<evidence type="ECO:0000256" key="2">
    <source>
        <dbReference type="ARBA" id="ARBA00022670"/>
    </source>
</evidence>
<dbReference type="PANTHER" id="PTHR10795">
    <property type="entry name" value="PROPROTEIN CONVERTASE SUBTILISIN/KEXIN"/>
    <property type="match status" value="1"/>
</dbReference>
<keyword evidence="2 7" id="KW-0645">Protease</keyword>
<dbReference type="InterPro" id="IPR015500">
    <property type="entry name" value="Peptidase_S8_subtilisin-rel"/>
</dbReference>
<dbReference type="GO" id="GO:0004252">
    <property type="term" value="F:serine-type endopeptidase activity"/>
    <property type="evidence" value="ECO:0007669"/>
    <property type="project" value="UniProtKB-UniRule"/>
</dbReference>
<accession>A0ABD1SDT5</accession>
<protein>
    <submittedName>
        <fullName evidence="11">Subtilisin-like protease SBT1.7</fullName>
    </submittedName>
</protein>
<dbReference type="EMBL" id="JBFOLK010000007">
    <property type="protein sequence ID" value="KAL2498750.1"/>
    <property type="molecule type" value="Genomic_DNA"/>
</dbReference>
<dbReference type="SUPFAM" id="SSF52743">
    <property type="entry name" value="Subtilisin-like"/>
    <property type="match status" value="1"/>
</dbReference>
<dbReference type="Gene3D" id="2.60.40.2310">
    <property type="match status" value="1"/>
</dbReference>
<evidence type="ECO:0000256" key="6">
    <source>
        <dbReference type="PIRSR" id="PIRSR615500-1"/>
    </source>
</evidence>
<feature type="domain" description="Subtilisin-like protease fibronectin type-III" evidence="10">
    <location>
        <begin position="659"/>
        <end position="763"/>
    </location>
</feature>
<proteinExistence type="inferred from homology"/>
<feature type="active site" description="Charge relay system" evidence="6 7">
    <location>
        <position position="224"/>
    </location>
</feature>
<evidence type="ECO:0000256" key="3">
    <source>
        <dbReference type="ARBA" id="ARBA00022729"/>
    </source>
</evidence>